<dbReference type="InterPro" id="IPR027056">
    <property type="entry name" value="Gluconate_2DH_su3"/>
</dbReference>
<gene>
    <name evidence="1" type="ORF">GCM10023313_10370</name>
</gene>
<evidence type="ECO:0000313" key="1">
    <source>
        <dbReference type="EMBL" id="GAA4909241.1"/>
    </source>
</evidence>
<keyword evidence="2" id="KW-1185">Reference proteome</keyword>
<reference evidence="2" key="1">
    <citation type="journal article" date="2019" name="Int. J. Syst. Evol. Microbiol.">
        <title>The Global Catalogue of Microorganisms (GCM) 10K type strain sequencing project: providing services to taxonomists for standard genome sequencing and annotation.</title>
        <authorList>
            <consortium name="The Broad Institute Genomics Platform"/>
            <consortium name="The Broad Institute Genome Sequencing Center for Infectious Disease"/>
            <person name="Wu L."/>
            <person name="Ma J."/>
        </authorList>
    </citation>
    <scope>NUCLEOTIDE SEQUENCE [LARGE SCALE GENOMIC DNA]</scope>
    <source>
        <strain evidence="2">JCM 18283</strain>
    </source>
</reference>
<dbReference type="RefSeq" id="WP_345329877.1">
    <property type="nucleotide sequence ID" value="NZ_BAABJI010000001.1"/>
</dbReference>
<dbReference type="Proteomes" id="UP001501436">
    <property type="component" value="Unassembled WGS sequence"/>
</dbReference>
<accession>A0ABP9FNU5</accession>
<sequence>MDRRVAIKNLALVLGGATLFPKDMLAGSSNLIQLKNVKITLAQEKLLAEVAETIIPKTTSLGAKDMGLHLFVLLMLDDCYNKQDQQQFTEGLKQFAALAAKTSAKPFALWPQAQREALLLTFENGKAGTSELNAFYRITKDKTVQGYTQSKYFMTKKVVYELIPSRYNVDVPVKTNNTAVKHG</sequence>
<dbReference type="Pfam" id="PF13618">
    <property type="entry name" value="Gluconate_2-dh3"/>
    <property type="match status" value="1"/>
</dbReference>
<dbReference type="EMBL" id="BAABJI010000001">
    <property type="protein sequence ID" value="GAA4909241.1"/>
    <property type="molecule type" value="Genomic_DNA"/>
</dbReference>
<proteinExistence type="predicted"/>
<evidence type="ECO:0000313" key="2">
    <source>
        <dbReference type="Proteomes" id="UP001501436"/>
    </source>
</evidence>
<organism evidence="1 2">
    <name type="scientific">Mucilaginibacter defluvii</name>
    <dbReference type="NCBI Taxonomy" id="1196019"/>
    <lineage>
        <taxon>Bacteria</taxon>
        <taxon>Pseudomonadati</taxon>
        <taxon>Bacteroidota</taxon>
        <taxon>Sphingobacteriia</taxon>
        <taxon>Sphingobacteriales</taxon>
        <taxon>Sphingobacteriaceae</taxon>
        <taxon>Mucilaginibacter</taxon>
    </lineage>
</organism>
<comment type="caution">
    <text evidence="1">The sequence shown here is derived from an EMBL/GenBank/DDBJ whole genome shotgun (WGS) entry which is preliminary data.</text>
</comment>
<protein>
    <submittedName>
        <fullName evidence="1">Gluconate 2-dehydrogenase subunit 3 family protein</fullName>
    </submittedName>
</protein>
<name>A0ABP9FNU5_9SPHI</name>